<name>A0ABS8C141_9ALTE</name>
<keyword evidence="1" id="KW-1133">Transmembrane helix</keyword>
<feature type="transmembrane region" description="Helical" evidence="1">
    <location>
        <begin position="37"/>
        <end position="56"/>
    </location>
</feature>
<evidence type="ECO:0000313" key="2">
    <source>
        <dbReference type="EMBL" id="MCB5226046.1"/>
    </source>
</evidence>
<keyword evidence="1" id="KW-0472">Membrane</keyword>
<gene>
    <name evidence="2" type="ORF">JAO78_004385</name>
</gene>
<protein>
    <submittedName>
        <fullName evidence="2">DUF6170 family protein</fullName>
    </submittedName>
</protein>
<keyword evidence="1" id="KW-0812">Transmembrane</keyword>
<feature type="transmembrane region" description="Helical" evidence="1">
    <location>
        <begin position="62"/>
        <end position="85"/>
    </location>
</feature>
<evidence type="ECO:0000313" key="3">
    <source>
        <dbReference type="Proteomes" id="UP000633814"/>
    </source>
</evidence>
<evidence type="ECO:0000256" key="1">
    <source>
        <dbReference type="SAM" id="Phobius"/>
    </source>
</evidence>
<organism evidence="2 3">
    <name type="scientific">Alishewanella maricola</name>
    <dbReference type="NCBI Taxonomy" id="2795740"/>
    <lineage>
        <taxon>Bacteria</taxon>
        <taxon>Pseudomonadati</taxon>
        <taxon>Pseudomonadota</taxon>
        <taxon>Gammaproteobacteria</taxon>
        <taxon>Alteromonadales</taxon>
        <taxon>Alteromonadaceae</taxon>
        <taxon>Alishewanella</taxon>
    </lineage>
</organism>
<dbReference type="Proteomes" id="UP000633814">
    <property type="component" value="Unassembled WGS sequence"/>
</dbReference>
<dbReference type="EMBL" id="JAEINI020000002">
    <property type="protein sequence ID" value="MCB5226046.1"/>
    <property type="molecule type" value="Genomic_DNA"/>
</dbReference>
<keyword evidence="3" id="KW-1185">Reference proteome</keyword>
<reference evidence="2 3" key="1">
    <citation type="submission" date="2021-10" db="EMBL/GenBank/DDBJ databases">
        <title>Alishewanella koreense sp. nov. isolated from seawater of southwestern coast in South Korea and the proposal for the reclassification of Rheinheimera perlucida and Rheinheimera tuosuensis as Arsukibacterium perlucida and Arsukibacterium tuosuensis.</title>
        <authorList>
            <person name="Kim K.H."/>
            <person name="Ruan W."/>
            <person name="Kim K.R."/>
            <person name="Baek J.H."/>
            <person name="Jeon C.O."/>
        </authorList>
    </citation>
    <scope>NUCLEOTIDE SEQUENCE [LARGE SCALE GENOMIC DNA]</scope>
    <source>
        <strain evidence="2 3">16-MA</strain>
    </source>
</reference>
<proteinExistence type="predicted"/>
<dbReference type="InterPro" id="IPR046168">
    <property type="entry name" value="DUF6170"/>
</dbReference>
<comment type="caution">
    <text evidence="2">The sequence shown here is derived from an EMBL/GenBank/DDBJ whole genome shotgun (WGS) entry which is preliminary data.</text>
</comment>
<dbReference type="Pfam" id="PF19667">
    <property type="entry name" value="DUF6170"/>
    <property type="match status" value="1"/>
</dbReference>
<dbReference type="RefSeq" id="WP_226750136.1">
    <property type="nucleotide sequence ID" value="NZ_JAEINI020000002.1"/>
</dbReference>
<sequence length="102" mass="11582">MIYFNSQSIPELAGLNFSQRMEVIRTAADRLAAPTKITLNIIKLIILSTLFILIARAEGLAIPGYILLLVVVYPLITRPITFYLCRSQFATIRRQQFPEQQA</sequence>
<accession>A0ABS8C141</accession>